<evidence type="ECO:0000313" key="2">
    <source>
        <dbReference type="Proteomes" id="UP000284120"/>
    </source>
</evidence>
<proteinExistence type="predicted"/>
<comment type="caution">
    <text evidence="1">The sequence shown here is derived from an EMBL/GenBank/DDBJ whole genome shotgun (WGS) entry which is preliminary data.</text>
</comment>
<sequence>MQLKFDHISRSESTIEYKLTVDSNGLGILTFCGNYKHGSQGNVDGFFMEEVTSCALKHVLVKSLMVDLRNLEYSWGNTIINTISLLLTTNVPVAVIYSDKCKGIVDADEGFFVKTELEALDVINKH</sequence>
<protein>
    <recommendedName>
        <fullName evidence="3">STAS domain-containing protein</fullName>
    </recommendedName>
</protein>
<dbReference type="OrthoDB" id="680483at2"/>
<dbReference type="RefSeq" id="WP_113648755.1">
    <property type="nucleotide sequence ID" value="NZ_QMHN01000006.1"/>
</dbReference>
<dbReference type="EMBL" id="SAYW01000006">
    <property type="protein sequence ID" value="RWU05008.1"/>
    <property type="molecule type" value="Genomic_DNA"/>
</dbReference>
<keyword evidence="2" id="KW-1185">Reference proteome</keyword>
<organism evidence="1 2">
    <name type="scientific">Pedobacter chitinilyticus</name>
    <dbReference type="NCBI Taxonomy" id="2233776"/>
    <lineage>
        <taxon>Bacteria</taxon>
        <taxon>Pseudomonadati</taxon>
        <taxon>Bacteroidota</taxon>
        <taxon>Sphingobacteriia</taxon>
        <taxon>Sphingobacteriales</taxon>
        <taxon>Sphingobacteriaceae</taxon>
        <taxon>Pedobacter</taxon>
    </lineage>
</organism>
<dbReference type="Proteomes" id="UP000284120">
    <property type="component" value="Unassembled WGS sequence"/>
</dbReference>
<accession>A0A3S3PAH9</accession>
<dbReference type="AlphaFoldDB" id="A0A3S3PAH9"/>
<evidence type="ECO:0008006" key="3">
    <source>
        <dbReference type="Google" id="ProtNLM"/>
    </source>
</evidence>
<gene>
    <name evidence="1" type="ORF">DPV69_17755</name>
</gene>
<reference evidence="1 2" key="1">
    <citation type="submission" date="2018-06" db="EMBL/GenBank/DDBJ databases">
        <title>Pedobacter endophyticus sp. nov., an endophytic bacterium isolated from a leaf of Triticum aestivum.</title>
        <authorList>
            <person name="Zhang L."/>
        </authorList>
    </citation>
    <scope>NUCLEOTIDE SEQUENCE [LARGE SCALE GENOMIC DNA]</scope>
    <source>
        <strain evidence="1 2">CM134L-2</strain>
    </source>
</reference>
<name>A0A3S3PAH9_9SPHI</name>
<evidence type="ECO:0000313" key="1">
    <source>
        <dbReference type="EMBL" id="RWU05008.1"/>
    </source>
</evidence>